<reference evidence="3" key="1">
    <citation type="submission" date="2012-07" db="EMBL/GenBank/DDBJ databases">
        <title>Genome of the Chinese tree shrew, a rising model animal genetically related to primates.</title>
        <authorList>
            <person name="Zhang G."/>
            <person name="Fan Y."/>
            <person name="Yao Y."/>
            <person name="Huang Z."/>
        </authorList>
    </citation>
    <scope>NUCLEOTIDE SEQUENCE [LARGE SCALE GENOMIC DNA]</scope>
</reference>
<dbReference type="AlphaFoldDB" id="L9KRN0"/>
<evidence type="ECO:0000313" key="3">
    <source>
        <dbReference type="Proteomes" id="UP000011518"/>
    </source>
</evidence>
<evidence type="ECO:0000313" key="2">
    <source>
        <dbReference type="EMBL" id="ELW65368.1"/>
    </source>
</evidence>
<reference evidence="3" key="2">
    <citation type="journal article" date="2013" name="Nat. Commun.">
        <title>Genome of the Chinese tree shrew.</title>
        <authorList>
            <person name="Fan Y."/>
            <person name="Huang Z.Y."/>
            <person name="Cao C.C."/>
            <person name="Chen C.S."/>
            <person name="Chen Y.X."/>
            <person name="Fan D.D."/>
            <person name="He J."/>
            <person name="Hou H.L."/>
            <person name="Hu L."/>
            <person name="Hu X.T."/>
            <person name="Jiang X.T."/>
            <person name="Lai R."/>
            <person name="Lang Y.S."/>
            <person name="Liang B."/>
            <person name="Liao S.G."/>
            <person name="Mu D."/>
            <person name="Ma Y.Y."/>
            <person name="Niu Y.Y."/>
            <person name="Sun X.Q."/>
            <person name="Xia J.Q."/>
            <person name="Xiao J."/>
            <person name="Xiong Z.Q."/>
            <person name="Xu L."/>
            <person name="Yang L."/>
            <person name="Zhang Y."/>
            <person name="Zhao W."/>
            <person name="Zhao X.D."/>
            <person name="Zheng Y.T."/>
            <person name="Zhou J.M."/>
            <person name="Zhu Y.B."/>
            <person name="Zhang G.J."/>
            <person name="Wang J."/>
            <person name="Yao Y.G."/>
        </authorList>
    </citation>
    <scope>NUCLEOTIDE SEQUENCE [LARGE SCALE GENOMIC DNA]</scope>
</reference>
<feature type="region of interest" description="Disordered" evidence="1">
    <location>
        <begin position="1"/>
        <end position="45"/>
    </location>
</feature>
<keyword evidence="3" id="KW-1185">Reference proteome</keyword>
<feature type="compositionally biased region" description="Polar residues" evidence="1">
    <location>
        <begin position="35"/>
        <end position="45"/>
    </location>
</feature>
<organism evidence="2 3">
    <name type="scientific">Tupaia chinensis</name>
    <name type="common">Chinese tree shrew</name>
    <name type="synonym">Tupaia belangeri chinensis</name>
    <dbReference type="NCBI Taxonomy" id="246437"/>
    <lineage>
        <taxon>Eukaryota</taxon>
        <taxon>Metazoa</taxon>
        <taxon>Chordata</taxon>
        <taxon>Craniata</taxon>
        <taxon>Vertebrata</taxon>
        <taxon>Euteleostomi</taxon>
        <taxon>Mammalia</taxon>
        <taxon>Eutheria</taxon>
        <taxon>Euarchontoglires</taxon>
        <taxon>Scandentia</taxon>
        <taxon>Tupaiidae</taxon>
        <taxon>Tupaia</taxon>
    </lineage>
</organism>
<proteinExistence type="predicted"/>
<protein>
    <submittedName>
        <fullName evidence="2">Uncharacterized protein</fullName>
    </submittedName>
</protein>
<dbReference type="InParanoid" id="L9KRN0"/>
<sequence length="45" mass="4817">MAKQPAAVSAERLQLPPAPLHQLGFRSGPYAEDSTGVTESPLNRK</sequence>
<evidence type="ECO:0000256" key="1">
    <source>
        <dbReference type="SAM" id="MobiDB-lite"/>
    </source>
</evidence>
<gene>
    <name evidence="2" type="ORF">TREES_T100013151</name>
</gene>
<name>L9KRN0_TUPCH</name>
<dbReference type="Proteomes" id="UP000011518">
    <property type="component" value="Unassembled WGS sequence"/>
</dbReference>
<accession>L9KRN0</accession>
<dbReference type="EMBL" id="KB320690">
    <property type="protein sequence ID" value="ELW65368.1"/>
    <property type="molecule type" value="Genomic_DNA"/>
</dbReference>